<dbReference type="GeneID" id="26627580"/>
<organism evidence="2 3">
    <name type="scientific">Yersinia phage vB_YenM_TG1</name>
    <dbReference type="NCBI Taxonomy" id="1589265"/>
    <lineage>
        <taxon>Viruses</taxon>
        <taxon>Duplodnaviria</taxon>
        <taxon>Heunggongvirae</taxon>
        <taxon>Uroviricota</taxon>
        <taxon>Caudoviricetes</taxon>
        <taxon>Pantevenvirales</taxon>
        <taxon>Straboviridae</taxon>
        <taxon>Tevenvirinae</taxon>
        <taxon>Tegunavirus</taxon>
        <taxon>Tegunavirus yenmtg1</taxon>
    </lineage>
</organism>
<feature type="region of interest" description="Disordered" evidence="1">
    <location>
        <begin position="1"/>
        <end position="39"/>
    </location>
</feature>
<dbReference type="EMBL" id="KP202158">
    <property type="protein sequence ID" value="AJD82066.1"/>
    <property type="molecule type" value="Genomic_DNA"/>
</dbReference>
<dbReference type="InterPro" id="IPR055654">
    <property type="entry name" value="DUF7230"/>
</dbReference>
<dbReference type="Pfam" id="PF23876">
    <property type="entry name" value="DUF7230"/>
    <property type="match status" value="1"/>
</dbReference>
<accession>A0A0B5A4R2</accession>
<sequence length="39" mass="4638">MNNYVAKHDFNKASVHKDKKKASKESNRKKKHKGEFYES</sequence>
<dbReference type="Proteomes" id="UP000031805">
    <property type="component" value="Segment"/>
</dbReference>
<feature type="compositionally biased region" description="Basic and acidic residues" evidence="1">
    <location>
        <begin position="1"/>
        <end position="11"/>
    </location>
</feature>
<evidence type="ECO:0000313" key="2">
    <source>
        <dbReference type="EMBL" id="AJD82066.1"/>
    </source>
</evidence>
<gene>
    <name evidence="2" type="ORF">YenMTG1_256</name>
</gene>
<name>A0A0B5A4R2_9CAUD</name>
<evidence type="ECO:0000313" key="3">
    <source>
        <dbReference type="Proteomes" id="UP000031805"/>
    </source>
</evidence>
<reference evidence="2 3" key="1">
    <citation type="submission" date="2014-11" db="EMBL/GenBank/DDBJ databases">
        <title>Complete genome sequence of vB_YenM_TG1, a broad host range bacteriophage which infects Yersinia enterocolitica.</title>
        <authorList>
            <person name="Leon-Velarde C.G."/>
            <person name="Kropinski A.M."/>
            <person name="Chen S."/>
            <person name="Griffiths M.W."/>
            <person name="Odumeru J.A."/>
        </authorList>
    </citation>
    <scope>NUCLEOTIDE SEQUENCE [LARGE SCALE GENOMIC DNA]</scope>
</reference>
<dbReference type="RefSeq" id="YP_009200517.1">
    <property type="nucleotide sequence ID" value="NC_028820.1"/>
</dbReference>
<keyword evidence="3" id="KW-1185">Reference proteome</keyword>
<evidence type="ECO:0000256" key="1">
    <source>
        <dbReference type="SAM" id="MobiDB-lite"/>
    </source>
</evidence>
<proteinExistence type="predicted"/>
<dbReference type="KEGG" id="vg:26627580"/>
<feature type="compositionally biased region" description="Basic residues" evidence="1">
    <location>
        <begin position="17"/>
        <end position="33"/>
    </location>
</feature>
<protein>
    <submittedName>
        <fullName evidence="2">Uncharacterized protein</fullName>
    </submittedName>
</protein>